<reference evidence="4" key="1">
    <citation type="submission" date="2022-04" db="EMBL/GenBank/DDBJ databases">
        <title>Desulfatitalea alkaliphila sp. nov., a novel anaerobic sulfate-reducing bacterium isolated from terrestrial mud volcano, Taman Peninsula, Russia.</title>
        <authorList>
            <person name="Khomyakova M.A."/>
            <person name="Merkel A.Y."/>
            <person name="Slobodkin A.I."/>
        </authorList>
    </citation>
    <scope>NUCLEOTIDE SEQUENCE</scope>
    <source>
        <strain evidence="4">M08but</strain>
    </source>
</reference>
<evidence type="ECO:0000313" key="5">
    <source>
        <dbReference type="Proteomes" id="UP001165427"/>
    </source>
</evidence>
<dbReference type="PANTHER" id="PTHR43080">
    <property type="entry name" value="CBS DOMAIN-CONTAINING PROTEIN CBSX3, MITOCHONDRIAL"/>
    <property type="match status" value="1"/>
</dbReference>
<dbReference type="Proteomes" id="UP001165427">
    <property type="component" value="Unassembled WGS sequence"/>
</dbReference>
<organism evidence="4 5">
    <name type="scientific">Desulfatitalea alkaliphila</name>
    <dbReference type="NCBI Taxonomy" id="2929485"/>
    <lineage>
        <taxon>Bacteria</taxon>
        <taxon>Pseudomonadati</taxon>
        <taxon>Thermodesulfobacteriota</taxon>
        <taxon>Desulfobacteria</taxon>
        <taxon>Desulfobacterales</taxon>
        <taxon>Desulfosarcinaceae</taxon>
        <taxon>Desulfatitalea</taxon>
    </lineage>
</organism>
<keyword evidence="1 2" id="KW-0129">CBS domain</keyword>
<proteinExistence type="predicted"/>
<evidence type="ECO:0000259" key="3">
    <source>
        <dbReference type="PROSITE" id="PS51371"/>
    </source>
</evidence>
<evidence type="ECO:0000256" key="1">
    <source>
        <dbReference type="ARBA" id="ARBA00023122"/>
    </source>
</evidence>
<dbReference type="PANTHER" id="PTHR43080:SF2">
    <property type="entry name" value="CBS DOMAIN-CONTAINING PROTEIN"/>
    <property type="match status" value="1"/>
</dbReference>
<dbReference type="PROSITE" id="PS51371">
    <property type="entry name" value="CBS"/>
    <property type="match status" value="1"/>
</dbReference>
<dbReference type="Pfam" id="PF00571">
    <property type="entry name" value="CBS"/>
    <property type="match status" value="2"/>
</dbReference>
<feature type="domain" description="CBS" evidence="3">
    <location>
        <begin position="11"/>
        <end position="68"/>
    </location>
</feature>
<accession>A0AA41R3L1</accession>
<gene>
    <name evidence="4" type="ORF">MRX98_13965</name>
</gene>
<dbReference type="InterPro" id="IPR000644">
    <property type="entry name" value="CBS_dom"/>
</dbReference>
<dbReference type="SMART" id="SM00116">
    <property type="entry name" value="CBS"/>
    <property type="match status" value="2"/>
</dbReference>
<evidence type="ECO:0000313" key="4">
    <source>
        <dbReference type="EMBL" id="MCJ8501684.1"/>
    </source>
</evidence>
<evidence type="ECO:0000256" key="2">
    <source>
        <dbReference type="PROSITE-ProRule" id="PRU00703"/>
    </source>
</evidence>
<dbReference type="InterPro" id="IPR051257">
    <property type="entry name" value="Diverse_CBS-Domain"/>
</dbReference>
<comment type="caution">
    <text evidence="4">The sequence shown here is derived from an EMBL/GenBank/DDBJ whole genome shotgun (WGS) entry which is preliminary data.</text>
</comment>
<dbReference type="InterPro" id="IPR046342">
    <property type="entry name" value="CBS_dom_sf"/>
</dbReference>
<sequence length="162" mass="18631">MKTAEDILNDKRPFKIITIAPDQTVAAAIQRMNQANIGAILVEDQGEMLGIWTERDLLRAMAQPDFDPRHAPIGDHMTTQLHSAAHDTEVVRLEEMFLGLFIRHILIRKADHYIGLLSIGDVLRASLLEKDRRIRELNSIASWQYYENWGWDRKKAVSKKTD</sequence>
<keyword evidence="5" id="KW-1185">Reference proteome</keyword>
<name>A0AA41R3L1_9BACT</name>
<protein>
    <submittedName>
        <fullName evidence="4">CBS domain-containing protein</fullName>
    </submittedName>
</protein>
<dbReference type="EMBL" id="JALJRB010000016">
    <property type="protein sequence ID" value="MCJ8501684.1"/>
    <property type="molecule type" value="Genomic_DNA"/>
</dbReference>
<dbReference type="Gene3D" id="3.10.580.10">
    <property type="entry name" value="CBS-domain"/>
    <property type="match status" value="1"/>
</dbReference>
<dbReference type="RefSeq" id="WP_246910395.1">
    <property type="nucleotide sequence ID" value="NZ_JALJRB010000016.1"/>
</dbReference>
<dbReference type="AlphaFoldDB" id="A0AA41R3L1"/>
<dbReference type="SUPFAM" id="SSF54631">
    <property type="entry name" value="CBS-domain pair"/>
    <property type="match status" value="1"/>
</dbReference>